<dbReference type="AlphaFoldDB" id="X0TBW7"/>
<dbReference type="EMBL" id="BARS01001136">
    <property type="protein sequence ID" value="GAF85682.1"/>
    <property type="molecule type" value="Genomic_DNA"/>
</dbReference>
<name>X0TBW7_9ZZZZ</name>
<protein>
    <submittedName>
        <fullName evidence="1">Uncharacterized protein</fullName>
    </submittedName>
</protein>
<evidence type="ECO:0000313" key="1">
    <source>
        <dbReference type="EMBL" id="GAF85682.1"/>
    </source>
</evidence>
<reference evidence="1" key="1">
    <citation type="journal article" date="2014" name="Front. Microbiol.">
        <title>High frequency of phylogenetically diverse reductive dehalogenase-homologous genes in deep subseafloor sedimentary metagenomes.</title>
        <authorList>
            <person name="Kawai M."/>
            <person name="Futagami T."/>
            <person name="Toyoda A."/>
            <person name="Takaki Y."/>
            <person name="Nishi S."/>
            <person name="Hori S."/>
            <person name="Arai W."/>
            <person name="Tsubouchi T."/>
            <person name="Morono Y."/>
            <person name="Uchiyama I."/>
            <person name="Ito T."/>
            <person name="Fujiyama A."/>
            <person name="Inagaki F."/>
            <person name="Takami H."/>
        </authorList>
    </citation>
    <scope>NUCLEOTIDE SEQUENCE</scope>
    <source>
        <strain evidence="1">Expedition CK06-06</strain>
    </source>
</reference>
<dbReference type="SUPFAM" id="SSF53850">
    <property type="entry name" value="Periplasmic binding protein-like II"/>
    <property type="match status" value="1"/>
</dbReference>
<feature type="non-terminal residue" evidence="1">
    <location>
        <position position="1"/>
    </location>
</feature>
<sequence>VEKAAFIQDRDEREKVYVDLQKKWQSDGIFKILYQMTMQLGLNDRVGNFIMNELTQTPWKLITLKD</sequence>
<comment type="caution">
    <text evidence="1">The sequence shown here is derived from an EMBL/GenBank/DDBJ whole genome shotgun (WGS) entry which is preliminary data.</text>
</comment>
<accession>X0TBW7</accession>
<organism evidence="1">
    <name type="scientific">marine sediment metagenome</name>
    <dbReference type="NCBI Taxonomy" id="412755"/>
    <lineage>
        <taxon>unclassified sequences</taxon>
        <taxon>metagenomes</taxon>
        <taxon>ecological metagenomes</taxon>
    </lineage>
</organism>
<gene>
    <name evidence="1" type="ORF">S01H1_02376</name>
</gene>
<proteinExistence type="predicted"/>